<organism evidence="3 4">
    <name type="scientific">Rhodopirellula maiorica SM1</name>
    <dbReference type="NCBI Taxonomy" id="1265738"/>
    <lineage>
        <taxon>Bacteria</taxon>
        <taxon>Pseudomonadati</taxon>
        <taxon>Planctomycetota</taxon>
        <taxon>Planctomycetia</taxon>
        <taxon>Pirellulales</taxon>
        <taxon>Pirellulaceae</taxon>
        <taxon>Novipirellula</taxon>
    </lineage>
</organism>
<dbReference type="PROSITE" id="PS50297">
    <property type="entry name" value="ANK_REP_REGION"/>
    <property type="match status" value="1"/>
</dbReference>
<proteinExistence type="predicted"/>
<dbReference type="PANTHER" id="PTHR44207">
    <property type="entry name" value="SURFACE ANTIGEN BSPA-LIKE-RELATED"/>
    <property type="match status" value="1"/>
</dbReference>
<keyword evidence="1" id="KW-0040">ANK repeat</keyword>
<dbReference type="Pfam" id="PF05076">
    <property type="entry name" value="SUFU"/>
    <property type="match status" value="1"/>
</dbReference>
<gene>
    <name evidence="3" type="ORF">RMSM_02072</name>
</gene>
<dbReference type="PROSITE" id="PS50088">
    <property type="entry name" value="ANK_REPEAT"/>
    <property type="match status" value="1"/>
</dbReference>
<dbReference type="Proteomes" id="UP000011991">
    <property type="component" value="Unassembled WGS sequence"/>
</dbReference>
<comment type="caution">
    <text evidence="3">The sequence shown here is derived from an EMBL/GenBank/DDBJ whole genome shotgun (WGS) entry which is preliminary data.</text>
</comment>
<dbReference type="AlphaFoldDB" id="M5S019"/>
<dbReference type="PATRIC" id="fig|1265738.3.peg.2079"/>
<dbReference type="SMART" id="SM00248">
    <property type="entry name" value="ANK"/>
    <property type="match status" value="4"/>
</dbReference>
<accession>M5S019</accession>
<dbReference type="EMBL" id="ANOG01000288">
    <property type="protein sequence ID" value="EMI21002.1"/>
    <property type="molecule type" value="Genomic_DNA"/>
</dbReference>
<dbReference type="Pfam" id="PF12796">
    <property type="entry name" value="Ank_2"/>
    <property type="match status" value="1"/>
</dbReference>
<dbReference type="PANTHER" id="PTHR44207:SF2">
    <property type="entry name" value="REPEAT PROTEIN, PUTATIVE-RELATED"/>
    <property type="match status" value="1"/>
</dbReference>
<evidence type="ECO:0000259" key="2">
    <source>
        <dbReference type="Pfam" id="PF05076"/>
    </source>
</evidence>
<feature type="repeat" description="ANK" evidence="1">
    <location>
        <begin position="60"/>
        <end position="92"/>
    </location>
</feature>
<reference evidence="3 4" key="1">
    <citation type="journal article" date="2013" name="Mar. Genomics">
        <title>Expression of sulfatases in Rhodopirellula baltica and the diversity of sulfatases in the genus Rhodopirellula.</title>
        <authorList>
            <person name="Wegner C.E."/>
            <person name="Richter-Heitmann T."/>
            <person name="Klindworth A."/>
            <person name="Klockow C."/>
            <person name="Richter M."/>
            <person name="Achstetter T."/>
            <person name="Glockner F.O."/>
            <person name="Harder J."/>
        </authorList>
    </citation>
    <scope>NUCLEOTIDE SEQUENCE [LARGE SCALE GENOMIC DNA]</scope>
    <source>
        <strain evidence="3 4">SM1</strain>
    </source>
</reference>
<feature type="domain" description="Suppressor of fused-like" evidence="2">
    <location>
        <begin position="249"/>
        <end position="418"/>
    </location>
</feature>
<evidence type="ECO:0000313" key="3">
    <source>
        <dbReference type="EMBL" id="EMI21002.1"/>
    </source>
</evidence>
<dbReference type="InterPro" id="IPR036770">
    <property type="entry name" value="Ankyrin_rpt-contain_sf"/>
</dbReference>
<evidence type="ECO:0000313" key="4">
    <source>
        <dbReference type="Proteomes" id="UP000011991"/>
    </source>
</evidence>
<sequence>MSRFAESFVILEVGLREEGSMDDTTMNIKPQLEKAILNGDLESVRKIFEPQDLRCNNYEGDSSLLHLAATYSTLEIVMFLVENGAELNRRGGTYEAPAVTYAAESGFTDVTRYLVESGSELDISHALRNPLLRAAVEGHTEVVSYLVEETDIDPHVSYRIPSGELINALTKAEQNGHGDIVQLLRVHGCRRPIEGVDKPVWEPPAHRMVNRTSEFDRHHQIIEYMTVRFGPVDEMGQQEILPPLEGMSISINTISPNAEHLYRVLFTSGMSDRPMTTPPRQEAWQYAELVLHLPADWPTSRSDEANLQTRWPFNWMRRMAYYPHLNNTWLGLPAAIVPSANPPEPLGPNTDQTCLLLFPDFANLGQPLQREDGKLVHFFTVVPLYTEERDYEIKHGMEAFFKRFIEAKVPMTVDVNRPSFV</sequence>
<dbReference type="Gene3D" id="1.25.40.20">
    <property type="entry name" value="Ankyrin repeat-containing domain"/>
    <property type="match status" value="1"/>
</dbReference>
<protein>
    <submittedName>
        <fullName evidence="3">Ankyrin 2,3/unc44</fullName>
    </submittedName>
</protein>
<name>M5S019_9BACT</name>
<dbReference type="SUPFAM" id="SSF48403">
    <property type="entry name" value="Ankyrin repeat"/>
    <property type="match status" value="1"/>
</dbReference>
<keyword evidence="4" id="KW-1185">Reference proteome</keyword>
<dbReference type="InterPro" id="IPR002110">
    <property type="entry name" value="Ankyrin_rpt"/>
</dbReference>
<dbReference type="OrthoDB" id="4827574at2"/>
<dbReference type="InterPro" id="IPR020941">
    <property type="entry name" value="SUFU-like_domain"/>
</dbReference>
<evidence type="ECO:0000256" key="1">
    <source>
        <dbReference type="PROSITE-ProRule" id="PRU00023"/>
    </source>
</evidence>